<reference evidence="1 2" key="1">
    <citation type="submission" date="2012-04" db="EMBL/GenBank/DDBJ databases">
        <authorList>
            <person name="Genoscope - CEA"/>
        </authorList>
    </citation>
    <scope>NUCLEOTIDE SEQUENCE [LARGE SCALE GENOMIC DNA]</scope>
    <source>
        <strain evidence="1 2">9807</strain>
    </source>
</reference>
<gene>
    <name evidence="1" type="ORF">MICAF_5070007</name>
</gene>
<name>I4HBQ0_MICAE</name>
<dbReference type="HOGENOM" id="CLU_3236021_0_0_3"/>
<dbReference type="RefSeq" id="WP_002789488.1">
    <property type="nucleotide sequence ID" value="NZ_HE973365.1"/>
</dbReference>
<evidence type="ECO:0000313" key="1">
    <source>
        <dbReference type="EMBL" id="CCI19474.1"/>
    </source>
</evidence>
<evidence type="ECO:0000313" key="2">
    <source>
        <dbReference type="Proteomes" id="UP000003613"/>
    </source>
</evidence>
<sequence>MAQLEQVKSQIGWEETIGSAKKWWETFEQENKHRLLKVRIAVK</sequence>
<accession>I4HBQ0</accession>
<protein>
    <submittedName>
        <fullName evidence="1">Uncharacterized protein</fullName>
    </submittedName>
</protein>
<organism evidence="1 2">
    <name type="scientific">Microcystis aeruginosa PCC 9807</name>
    <dbReference type="NCBI Taxonomy" id="1160283"/>
    <lineage>
        <taxon>Bacteria</taxon>
        <taxon>Bacillati</taxon>
        <taxon>Cyanobacteriota</taxon>
        <taxon>Cyanophyceae</taxon>
        <taxon>Oscillatoriophycideae</taxon>
        <taxon>Chroococcales</taxon>
        <taxon>Microcystaceae</taxon>
        <taxon>Microcystis</taxon>
    </lineage>
</organism>
<proteinExistence type="predicted"/>
<dbReference type="Proteomes" id="UP000003613">
    <property type="component" value="Unassembled WGS sequence"/>
</dbReference>
<dbReference type="AlphaFoldDB" id="I4HBQ0"/>
<comment type="caution">
    <text evidence="1">The sequence shown here is derived from an EMBL/GenBank/DDBJ whole genome shotgun (WGS) entry which is preliminary data.</text>
</comment>
<dbReference type="EMBL" id="CAIM01000454">
    <property type="protein sequence ID" value="CCI19474.1"/>
    <property type="molecule type" value="Genomic_DNA"/>
</dbReference>